<keyword evidence="1" id="KW-0175">Coiled coil</keyword>
<dbReference type="EMBL" id="CAJVQB010004562">
    <property type="protein sequence ID" value="CAG8639514.1"/>
    <property type="molecule type" value="Genomic_DNA"/>
</dbReference>
<evidence type="ECO:0000256" key="1">
    <source>
        <dbReference type="SAM" id="Coils"/>
    </source>
</evidence>
<dbReference type="Proteomes" id="UP000789901">
    <property type="component" value="Unassembled WGS sequence"/>
</dbReference>
<comment type="caution">
    <text evidence="2">The sequence shown here is derived from an EMBL/GenBank/DDBJ whole genome shotgun (WGS) entry which is preliminary data.</text>
</comment>
<reference evidence="2 3" key="1">
    <citation type="submission" date="2021-06" db="EMBL/GenBank/DDBJ databases">
        <authorList>
            <person name="Kallberg Y."/>
            <person name="Tangrot J."/>
            <person name="Rosling A."/>
        </authorList>
    </citation>
    <scope>NUCLEOTIDE SEQUENCE [LARGE SCALE GENOMIC DNA]</scope>
    <source>
        <strain evidence="2 3">120-4 pot B 10/14</strain>
    </source>
</reference>
<name>A0ABN7UPK6_GIGMA</name>
<accession>A0ABN7UPK6</accession>
<gene>
    <name evidence="2" type="ORF">GMARGA_LOCUS8770</name>
</gene>
<organism evidence="2 3">
    <name type="scientific">Gigaspora margarita</name>
    <dbReference type="NCBI Taxonomy" id="4874"/>
    <lineage>
        <taxon>Eukaryota</taxon>
        <taxon>Fungi</taxon>
        <taxon>Fungi incertae sedis</taxon>
        <taxon>Mucoromycota</taxon>
        <taxon>Glomeromycotina</taxon>
        <taxon>Glomeromycetes</taxon>
        <taxon>Diversisporales</taxon>
        <taxon>Gigasporaceae</taxon>
        <taxon>Gigaspora</taxon>
    </lineage>
</organism>
<evidence type="ECO:0000313" key="2">
    <source>
        <dbReference type="EMBL" id="CAG8639514.1"/>
    </source>
</evidence>
<sequence length="281" mass="33063">MSAVYKSETICSDIGRIPTKEDSTTESRTLTENYIKKFLKQKRLNESLIIETSKNSQIKTFTTKLFSNLFTPTYQRRNHTKIKKAKLNKNPFDSYRISLLFYCRSINDNLSQSLLPTSNENHIMILHYGDYSALEIEILFYCYMLKDQKKHAKKYKTIKEVEESSTKELTTNNELFDYHSQKDIDGLECHSEEDLDDEYRISEIQEDIDFAKEKLKEYDNYKCILKNIRNELIVQLSESTYEISVKQVPFSLKNKIKPPGRFMIKSKSNLSDQFIITLISI</sequence>
<feature type="coiled-coil region" evidence="1">
    <location>
        <begin position="201"/>
        <end position="231"/>
    </location>
</feature>
<proteinExistence type="predicted"/>
<evidence type="ECO:0000313" key="3">
    <source>
        <dbReference type="Proteomes" id="UP000789901"/>
    </source>
</evidence>
<protein>
    <submittedName>
        <fullName evidence="2">41236_t:CDS:1</fullName>
    </submittedName>
</protein>
<keyword evidence="3" id="KW-1185">Reference proteome</keyword>